<dbReference type="HAMAP" id="MF_00097">
    <property type="entry name" value="TMP_synthase"/>
    <property type="match status" value="1"/>
</dbReference>
<dbReference type="InterPro" id="IPR022998">
    <property type="entry name" value="ThiamineP_synth_TenI"/>
</dbReference>
<evidence type="ECO:0000256" key="11">
    <source>
        <dbReference type="RuleBase" id="RU004253"/>
    </source>
</evidence>
<dbReference type="InterPro" id="IPR013785">
    <property type="entry name" value="Aldolase_TIM"/>
</dbReference>
<feature type="binding site" evidence="9">
    <location>
        <begin position="189"/>
        <end position="190"/>
    </location>
    <ligand>
        <name>2-[(2R,5Z)-2-carboxy-4-methylthiazol-5(2H)-ylidene]ethyl phosphate</name>
        <dbReference type="ChEBI" id="CHEBI:62899"/>
    </ligand>
</feature>
<dbReference type="InterPro" id="IPR036206">
    <property type="entry name" value="ThiamineP_synth_sf"/>
</dbReference>
<dbReference type="InterPro" id="IPR034291">
    <property type="entry name" value="TMP_synthase"/>
</dbReference>
<evidence type="ECO:0000256" key="2">
    <source>
        <dbReference type="ARBA" id="ARBA00022679"/>
    </source>
</evidence>
<dbReference type="UniPathway" id="UPA00060">
    <property type="reaction ID" value="UER00141"/>
</dbReference>
<feature type="domain" description="Thiamine phosphate synthase/TenI" evidence="12">
    <location>
        <begin position="14"/>
        <end position="192"/>
    </location>
</feature>
<feature type="binding site" evidence="9">
    <location>
        <position position="113"/>
    </location>
    <ligand>
        <name>4-amino-2-methyl-5-(diphosphooxymethyl)pyrimidine</name>
        <dbReference type="ChEBI" id="CHEBI:57841"/>
    </ligand>
</feature>
<dbReference type="PANTHER" id="PTHR20857:SF15">
    <property type="entry name" value="THIAMINE-PHOSPHATE SYNTHASE"/>
    <property type="match status" value="1"/>
</dbReference>
<evidence type="ECO:0000256" key="8">
    <source>
        <dbReference type="ARBA" id="ARBA00047883"/>
    </source>
</evidence>
<evidence type="ECO:0000313" key="13">
    <source>
        <dbReference type="EMBL" id="OPG16058.1"/>
    </source>
</evidence>
<evidence type="ECO:0000256" key="4">
    <source>
        <dbReference type="ARBA" id="ARBA00022842"/>
    </source>
</evidence>
<accession>A0A1V4ETS6</accession>
<feature type="binding site" evidence="9">
    <location>
        <position position="95"/>
    </location>
    <ligand>
        <name>Mg(2+)</name>
        <dbReference type="ChEBI" id="CHEBI:18420"/>
    </ligand>
</feature>
<comment type="catalytic activity">
    <reaction evidence="6 9 10">
        <text>4-methyl-5-(2-phosphooxyethyl)-thiazole + 4-amino-2-methyl-5-(diphosphooxymethyl)pyrimidine + H(+) = thiamine phosphate + diphosphate</text>
        <dbReference type="Rhea" id="RHEA:22328"/>
        <dbReference type="ChEBI" id="CHEBI:15378"/>
        <dbReference type="ChEBI" id="CHEBI:33019"/>
        <dbReference type="ChEBI" id="CHEBI:37575"/>
        <dbReference type="ChEBI" id="CHEBI:57841"/>
        <dbReference type="ChEBI" id="CHEBI:58296"/>
        <dbReference type="EC" id="2.5.1.3"/>
    </reaction>
</comment>
<keyword evidence="5 9" id="KW-0784">Thiamine biosynthesis</keyword>
<name>A0A1V4ETS6_9BACL</name>
<dbReference type="GO" id="GO:0009228">
    <property type="term" value="P:thiamine biosynthetic process"/>
    <property type="evidence" value="ECO:0007669"/>
    <property type="project" value="UniProtKB-KW"/>
</dbReference>
<feature type="binding site" evidence="9">
    <location>
        <position position="75"/>
    </location>
    <ligand>
        <name>4-amino-2-methyl-5-(diphosphooxymethyl)pyrimidine</name>
        <dbReference type="ChEBI" id="CHEBI:57841"/>
    </ligand>
</feature>
<dbReference type="EMBL" id="MWPS01000022">
    <property type="protein sequence ID" value="OPG16058.1"/>
    <property type="molecule type" value="Genomic_DNA"/>
</dbReference>
<comment type="catalytic activity">
    <reaction evidence="8 9 10">
        <text>2-[(2R,5Z)-2-carboxy-4-methylthiazol-5(2H)-ylidene]ethyl phosphate + 4-amino-2-methyl-5-(diphosphooxymethyl)pyrimidine + 2 H(+) = thiamine phosphate + CO2 + diphosphate</text>
        <dbReference type="Rhea" id="RHEA:47844"/>
        <dbReference type="ChEBI" id="CHEBI:15378"/>
        <dbReference type="ChEBI" id="CHEBI:16526"/>
        <dbReference type="ChEBI" id="CHEBI:33019"/>
        <dbReference type="ChEBI" id="CHEBI:37575"/>
        <dbReference type="ChEBI" id="CHEBI:57841"/>
        <dbReference type="ChEBI" id="CHEBI:62899"/>
        <dbReference type="EC" id="2.5.1.3"/>
    </reaction>
</comment>
<feature type="binding site" evidence="9">
    <location>
        <begin position="43"/>
        <end position="47"/>
    </location>
    <ligand>
        <name>4-amino-2-methyl-5-(diphosphooxymethyl)pyrimidine</name>
        <dbReference type="ChEBI" id="CHEBI:57841"/>
    </ligand>
</feature>
<dbReference type="Proteomes" id="UP000190229">
    <property type="component" value="Unassembled WGS sequence"/>
</dbReference>
<protein>
    <recommendedName>
        <fullName evidence="9">Thiamine-phosphate synthase</fullName>
        <shortName evidence="9">TP synthase</shortName>
        <shortName evidence="9">TPS</shortName>
        <ecNumber evidence="9">2.5.1.3</ecNumber>
    </recommendedName>
    <alternativeName>
        <fullName evidence="9">Thiamine-phosphate pyrophosphorylase</fullName>
        <shortName evidence="9">TMP pyrophosphorylase</shortName>
        <shortName evidence="9">TMP-PPase</shortName>
    </alternativeName>
</protein>
<dbReference type="PANTHER" id="PTHR20857">
    <property type="entry name" value="THIAMINE-PHOSPHATE PYROPHOSPHORYLASE"/>
    <property type="match status" value="1"/>
</dbReference>
<dbReference type="GO" id="GO:0004789">
    <property type="term" value="F:thiamine-phosphate diphosphorylase activity"/>
    <property type="evidence" value="ECO:0007669"/>
    <property type="project" value="UniProtKB-UniRule"/>
</dbReference>
<dbReference type="NCBIfam" id="TIGR00693">
    <property type="entry name" value="thiE"/>
    <property type="match status" value="1"/>
</dbReference>
<organism evidence="13 14">
    <name type="scientific">Ferroacidibacillus organovorans</name>
    <dbReference type="NCBI Taxonomy" id="1765683"/>
    <lineage>
        <taxon>Bacteria</taxon>
        <taxon>Bacillati</taxon>
        <taxon>Bacillota</taxon>
        <taxon>Bacilli</taxon>
        <taxon>Bacillales</taxon>
        <taxon>Alicyclobacillaceae</taxon>
        <taxon>Ferroacidibacillus</taxon>
    </lineage>
</organism>
<reference evidence="13 14" key="1">
    <citation type="submission" date="2017-02" db="EMBL/GenBank/DDBJ databases">
        <title>Draft genome of Acidibacillus ferrooxidans Huett2.</title>
        <authorList>
            <person name="Schopf S."/>
        </authorList>
    </citation>
    <scope>NUCLEOTIDE SEQUENCE [LARGE SCALE GENOMIC DNA]</scope>
    <source>
        <strain evidence="13 14">Huett2</strain>
    </source>
</reference>
<dbReference type="GO" id="GO:0009229">
    <property type="term" value="P:thiamine diphosphate biosynthetic process"/>
    <property type="evidence" value="ECO:0007669"/>
    <property type="project" value="UniProtKB-UniRule"/>
</dbReference>
<proteinExistence type="inferred from homology"/>
<evidence type="ECO:0000256" key="10">
    <source>
        <dbReference type="RuleBase" id="RU003826"/>
    </source>
</evidence>
<dbReference type="GO" id="GO:0000287">
    <property type="term" value="F:magnesium ion binding"/>
    <property type="evidence" value="ECO:0007669"/>
    <property type="project" value="UniProtKB-UniRule"/>
</dbReference>
<keyword evidence="3 9" id="KW-0479">Metal-binding</keyword>
<keyword evidence="4 9" id="KW-0460">Magnesium</keyword>
<evidence type="ECO:0000256" key="5">
    <source>
        <dbReference type="ARBA" id="ARBA00022977"/>
    </source>
</evidence>
<comment type="function">
    <text evidence="9">Condenses 4-methyl-5-(beta-hydroxyethyl)thiazole monophosphate (THZ-P) and 2-methyl-4-amino-5-hydroxymethyl pyrimidine pyrophosphate (HMP-PP) to form thiamine monophosphate (TMP).</text>
</comment>
<dbReference type="Pfam" id="PF02581">
    <property type="entry name" value="TMP-TENI"/>
    <property type="match status" value="1"/>
</dbReference>
<evidence type="ECO:0000256" key="7">
    <source>
        <dbReference type="ARBA" id="ARBA00047851"/>
    </source>
</evidence>
<dbReference type="CDD" id="cd00564">
    <property type="entry name" value="TMP_TenI"/>
    <property type="match status" value="1"/>
</dbReference>
<comment type="similarity">
    <text evidence="9 10">Belongs to the thiamine-phosphate synthase family.</text>
</comment>
<dbReference type="AlphaFoldDB" id="A0A1V4ETS6"/>
<dbReference type="EC" id="2.5.1.3" evidence="9"/>
<keyword evidence="14" id="KW-1185">Reference proteome</keyword>
<comment type="catalytic activity">
    <reaction evidence="7 9 10">
        <text>2-(2-carboxy-4-methylthiazol-5-yl)ethyl phosphate + 4-amino-2-methyl-5-(diphosphooxymethyl)pyrimidine + 2 H(+) = thiamine phosphate + CO2 + diphosphate</text>
        <dbReference type="Rhea" id="RHEA:47848"/>
        <dbReference type="ChEBI" id="CHEBI:15378"/>
        <dbReference type="ChEBI" id="CHEBI:16526"/>
        <dbReference type="ChEBI" id="CHEBI:33019"/>
        <dbReference type="ChEBI" id="CHEBI:37575"/>
        <dbReference type="ChEBI" id="CHEBI:57841"/>
        <dbReference type="ChEBI" id="CHEBI:62890"/>
        <dbReference type="EC" id="2.5.1.3"/>
    </reaction>
</comment>
<keyword evidence="2 9" id="KW-0808">Transferase</keyword>
<gene>
    <name evidence="9" type="primary">thiE</name>
    <name evidence="13" type="ORF">B2M26_08400</name>
</gene>
<evidence type="ECO:0000256" key="3">
    <source>
        <dbReference type="ARBA" id="ARBA00022723"/>
    </source>
</evidence>
<dbReference type="Gene3D" id="3.20.20.70">
    <property type="entry name" value="Aldolase class I"/>
    <property type="match status" value="1"/>
</dbReference>
<dbReference type="GO" id="GO:0005737">
    <property type="term" value="C:cytoplasm"/>
    <property type="evidence" value="ECO:0007669"/>
    <property type="project" value="TreeGrafter"/>
</dbReference>
<evidence type="ECO:0000256" key="6">
    <source>
        <dbReference type="ARBA" id="ARBA00047334"/>
    </source>
</evidence>
<sequence>MNRSDGALREALRLYLVTDETSEEKVLLHTLREAIRGGVGTVQLRRKNARGRDFVTLGHAVRALTREAGVRFIVNDRVDVAQLVEADGVHIGQEDLPCDAVRKLLPNMLIGVSAATLDEALRAEAQGADYLGVGAVYRTSTKSDARSTGLAGLEAIARAVSIPIVGIGGITPANAAAVFASGAAGVAVVSAIMHAPDPRRAAQYFAQIGGVDGNG</sequence>
<comment type="caution">
    <text evidence="13">The sequence shown here is derived from an EMBL/GenBank/DDBJ whole genome shotgun (WGS) entry which is preliminary data.</text>
</comment>
<comment type="cofactor">
    <cofactor evidence="9">
        <name>Mg(2+)</name>
        <dbReference type="ChEBI" id="CHEBI:18420"/>
    </cofactor>
    <text evidence="9">Binds 1 Mg(2+) ion per subunit.</text>
</comment>
<evidence type="ECO:0000256" key="1">
    <source>
        <dbReference type="ARBA" id="ARBA00005165"/>
    </source>
</evidence>
<evidence type="ECO:0000259" key="12">
    <source>
        <dbReference type="Pfam" id="PF02581"/>
    </source>
</evidence>
<dbReference type="RefSeq" id="WP_079290632.1">
    <property type="nucleotide sequence ID" value="NZ_MWPS01000022.1"/>
</dbReference>
<feature type="binding site" evidence="9">
    <location>
        <position position="142"/>
    </location>
    <ligand>
        <name>4-amino-2-methyl-5-(diphosphooxymethyl)pyrimidine</name>
        <dbReference type="ChEBI" id="CHEBI:57841"/>
    </ligand>
</feature>
<dbReference type="FunFam" id="3.20.20.70:FF:000096">
    <property type="entry name" value="Thiamine-phosphate synthase"/>
    <property type="match status" value="1"/>
</dbReference>
<feature type="binding site" evidence="9">
    <location>
        <position position="76"/>
    </location>
    <ligand>
        <name>Mg(2+)</name>
        <dbReference type="ChEBI" id="CHEBI:18420"/>
    </ligand>
</feature>
<evidence type="ECO:0000256" key="9">
    <source>
        <dbReference type="HAMAP-Rule" id="MF_00097"/>
    </source>
</evidence>
<comment type="pathway">
    <text evidence="1 9 11">Cofactor biosynthesis; thiamine diphosphate biosynthesis; thiamine phosphate from 4-amino-2-methyl-5-diphosphomethylpyrimidine and 4-methyl-5-(2-phosphoethyl)-thiazole: step 1/1.</text>
</comment>
<evidence type="ECO:0000313" key="14">
    <source>
        <dbReference type="Proteomes" id="UP000190229"/>
    </source>
</evidence>
<dbReference type="SUPFAM" id="SSF51391">
    <property type="entry name" value="Thiamin phosphate synthase"/>
    <property type="match status" value="1"/>
</dbReference>
<feature type="binding site" evidence="9">
    <location>
        <position position="169"/>
    </location>
    <ligand>
        <name>2-[(2R,5Z)-2-carboxy-4-methylthiazol-5(2H)-ylidene]ethyl phosphate</name>
        <dbReference type="ChEBI" id="CHEBI:62899"/>
    </ligand>
</feature>
<feature type="binding site" evidence="9">
    <location>
        <begin position="139"/>
        <end position="141"/>
    </location>
    <ligand>
        <name>2-[(2R,5Z)-2-carboxy-4-methylthiazol-5(2H)-ylidene]ethyl phosphate</name>
        <dbReference type="ChEBI" id="CHEBI:62899"/>
    </ligand>
</feature>